<dbReference type="Proteomes" id="UP000091820">
    <property type="component" value="Unassembled WGS sequence"/>
</dbReference>
<comment type="subcellular location">
    <subcellularLocation>
        <location evidence="1">Membrane</location>
        <topology evidence="1">Multi-pass membrane protein</topology>
    </subcellularLocation>
</comment>
<feature type="transmembrane region" description="Helical" evidence="6">
    <location>
        <begin position="255"/>
        <end position="272"/>
    </location>
</feature>
<accession>A0A1A9WK63</accession>
<feature type="domain" description="Citrate transporter-like" evidence="7">
    <location>
        <begin position="11"/>
        <end position="387"/>
    </location>
</feature>
<keyword evidence="2" id="KW-0813">Transport</keyword>
<evidence type="ECO:0000256" key="2">
    <source>
        <dbReference type="ARBA" id="ARBA00022448"/>
    </source>
</evidence>
<evidence type="ECO:0000256" key="6">
    <source>
        <dbReference type="SAM" id="Phobius"/>
    </source>
</evidence>
<name>A0A1A9WK63_9MUSC</name>
<feature type="transmembrane region" description="Helical" evidence="6">
    <location>
        <begin position="336"/>
        <end position="353"/>
    </location>
</feature>
<dbReference type="GO" id="GO:0005886">
    <property type="term" value="C:plasma membrane"/>
    <property type="evidence" value="ECO:0007669"/>
    <property type="project" value="TreeGrafter"/>
</dbReference>
<feature type="transmembrane region" description="Helical" evidence="6">
    <location>
        <begin position="191"/>
        <end position="218"/>
    </location>
</feature>
<evidence type="ECO:0000256" key="5">
    <source>
        <dbReference type="ARBA" id="ARBA00023136"/>
    </source>
</evidence>
<evidence type="ECO:0000256" key="3">
    <source>
        <dbReference type="ARBA" id="ARBA00022692"/>
    </source>
</evidence>
<evidence type="ECO:0000256" key="4">
    <source>
        <dbReference type="ARBA" id="ARBA00022989"/>
    </source>
</evidence>
<reference evidence="9" key="1">
    <citation type="submission" date="2014-03" db="EMBL/GenBank/DDBJ databases">
        <authorList>
            <person name="Aksoy S."/>
            <person name="Warren W."/>
            <person name="Wilson R.K."/>
        </authorList>
    </citation>
    <scope>NUCLEOTIDE SEQUENCE [LARGE SCALE GENOMIC DNA]</scope>
    <source>
        <strain evidence="9">IAEA</strain>
    </source>
</reference>
<proteinExistence type="predicted"/>
<organism evidence="8 9">
    <name type="scientific">Glossina brevipalpis</name>
    <dbReference type="NCBI Taxonomy" id="37001"/>
    <lineage>
        <taxon>Eukaryota</taxon>
        <taxon>Metazoa</taxon>
        <taxon>Ecdysozoa</taxon>
        <taxon>Arthropoda</taxon>
        <taxon>Hexapoda</taxon>
        <taxon>Insecta</taxon>
        <taxon>Pterygota</taxon>
        <taxon>Neoptera</taxon>
        <taxon>Endopterygota</taxon>
        <taxon>Diptera</taxon>
        <taxon>Brachycera</taxon>
        <taxon>Muscomorpha</taxon>
        <taxon>Hippoboscoidea</taxon>
        <taxon>Glossinidae</taxon>
        <taxon>Glossina</taxon>
    </lineage>
</organism>
<dbReference type="PANTHER" id="PTHR10283">
    <property type="entry name" value="SOLUTE CARRIER FAMILY 13 MEMBER"/>
    <property type="match status" value="1"/>
</dbReference>
<evidence type="ECO:0000313" key="9">
    <source>
        <dbReference type="Proteomes" id="UP000091820"/>
    </source>
</evidence>
<dbReference type="InterPro" id="IPR004680">
    <property type="entry name" value="Cit_transptr-like_dom"/>
</dbReference>
<evidence type="ECO:0000313" key="8">
    <source>
        <dbReference type="EnsemblMetazoa" id="GBRI022696-PA"/>
    </source>
</evidence>
<dbReference type="PANTHER" id="PTHR10283:SF82">
    <property type="entry name" value="SOLUTE CARRIER FAMILY 13 MEMBER 2"/>
    <property type="match status" value="1"/>
</dbReference>
<keyword evidence="9" id="KW-1185">Reference proteome</keyword>
<sequence length="487" mass="54041">MCLWYSIESTTPVTPSILPMVVYPLFGVVHSELTCMSYTINASFVFMLACFVAITLENSKACDYMAYKWVSFFSHKPRRLHISVCLVSYVLSLCVQDAIVCALMIPLSRGIVQALENISIGHVYDETIEVQEDRPAYPTKLTIGFLLGAAFSVHIGGIATLSGSDVGYTLQDLYFGIIPGAKGGPITYMTYLAIAAPFSIILFILNLIYLQVIFLGLFRKNSPTNLMYDDQASKDAIKAAISELPPMNLHQQMSIAFWIVLYVSAFFLRPVFMPGIADLISGVVVKHSAILMLISLFLFYLPKAADCCPYFICRKPKSYATIPSILGWNTAQKTMPWNYFFIYSGSMAMGFGMKRTQWQECVNWFKGLNAALQIILWILTVGGISVIGSDFLIADLFIPWAVRQNFDSLPHPGVLMYAIALGCRATFFLPVSSVSNCFACGWMNIRARDVMLASIVPVLVGLLLSFVFVIALVPLVHPAFREVMTGK</sequence>
<dbReference type="Pfam" id="PF03600">
    <property type="entry name" value="CitMHS"/>
    <property type="match status" value="1"/>
</dbReference>
<dbReference type="GO" id="GO:0015137">
    <property type="term" value="F:citrate transmembrane transporter activity"/>
    <property type="evidence" value="ECO:0007669"/>
    <property type="project" value="TreeGrafter"/>
</dbReference>
<feature type="transmembrane region" description="Helical" evidence="6">
    <location>
        <begin position="450"/>
        <end position="476"/>
    </location>
</feature>
<feature type="transmembrane region" description="Helical" evidence="6">
    <location>
        <begin position="279"/>
        <end position="301"/>
    </location>
</feature>
<dbReference type="EnsemblMetazoa" id="GBRI022696-RA">
    <property type="protein sequence ID" value="GBRI022696-PA"/>
    <property type="gene ID" value="GBRI022696"/>
</dbReference>
<dbReference type="AlphaFoldDB" id="A0A1A9WK63"/>
<dbReference type="VEuPathDB" id="VectorBase:GBRI022696"/>
<keyword evidence="5 6" id="KW-0472">Membrane</keyword>
<feature type="transmembrane region" description="Helical" evidence="6">
    <location>
        <begin position="143"/>
        <end position="170"/>
    </location>
</feature>
<evidence type="ECO:0000259" key="7">
    <source>
        <dbReference type="Pfam" id="PF03600"/>
    </source>
</evidence>
<keyword evidence="3 6" id="KW-0812">Transmembrane</keyword>
<reference evidence="8" key="2">
    <citation type="submission" date="2020-05" db="UniProtKB">
        <authorList>
            <consortium name="EnsemblMetazoa"/>
        </authorList>
    </citation>
    <scope>IDENTIFICATION</scope>
    <source>
        <strain evidence="8">IAEA</strain>
    </source>
</reference>
<feature type="transmembrane region" description="Helical" evidence="6">
    <location>
        <begin position="374"/>
        <end position="402"/>
    </location>
</feature>
<keyword evidence="4 6" id="KW-1133">Transmembrane helix</keyword>
<protein>
    <recommendedName>
        <fullName evidence="7">Citrate transporter-like domain-containing protein</fullName>
    </recommendedName>
</protein>
<evidence type="ECO:0000256" key="1">
    <source>
        <dbReference type="ARBA" id="ARBA00004141"/>
    </source>
</evidence>
<feature type="transmembrane region" description="Helical" evidence="6">
    <location>
        <begin position="414"/>
        <end position="438"/>
    </location>
</feature>
<dbReference type="GO" id="GO:0015141">
    <property type="term" value="F:succinate transmembrane transporter activity"/>
    <property type="evidence" value="ECO:0007669"/>
    <property type="project" value="TreeGrafter"/>
</dbReference>
<dbReference type="STRING" id="37001.A0A1A9WK63"/>
<feature type="transmembrane region" description="Helical" evidence="6">
    <location>
        <begin position="38"/>
        <end position="59"/>
    </location>
</feature>